<organism evidence="11 12">
    <name type="scientific">Granulicella cerasi</name>
    <dbReference type="NCBI Taxonomy" id="741063"/>
    <lineage>
        <taxon>Bacteria</taxon>
        <taxon>Pseudomonadati</taxon>
        <taxon>Acidobacteriota</taxon>
        <taxon>Terriglobia</taxon>
        <taxon>Terriglobales</taxon>
        <taxon>Acidobacteriaceae</taxon>
        <taxon>Granulicella</taxon>
    </lineage>
</organism>
<dbReference type="InterPro" id="IPR022805">
    <property type="entry name" value="PEP_COase_bac/pln-type"/>
</dbReference>
<evidence type="ECO:0000256" key="4">
    <source>
        <dbReference type="ARBA" id="ARBA00022419"/>
    </source>
</evidence>
<dbReference type="Proteomes" id="UP001596391">
    <property type="component" value="Unassembled WGS sequence"/>
</dbReference>
<comment type="catalytic activity">
    <reaction evidence="8 9">
        <text>oxaloacetate + phosphate = phosphoenolpyruvate + hydrogencarbonate</text>
        <dbReference type="Rhea" id="RHEA:28370"/>
        <dbReference type="ChEBI" id="CHEBI:16452"/>
        <dbReference type="ChEBI" id="CHEBI:17544"/>
        <dbReference type="ChEBI" id="CHEBI:43474"/>
        <dbReference type="ChEBI" id="CHEBI:58702"/>
        <dbReference type="EC" id="4.1.1.31"/>
    </reaction>
</comment>
<evidence type="ECO:0000256" key="1">
    <source>
        <dbReference type="ARBA" id="ARBA00003670"/>
    </source>
</evidence>
<evidence type="ECO:0000256" key="5">
    <source>
        <dbReference type="ARBA" id="ARBA00022842"/>
    </source>
</evidence>
<dbReference type="EMBL" id="JBHSWI010000001">
    <property type="protein sequence ID" value="MFC6646038.1"/>
    <property type="molecule type" value="Genomic_DNA"/>
</dbReference>
<accession>A0ABW1ZAG2</accession>
<sequence length="946" mass="105748">MPSLWTPASWADRLREFEARDFDAKQAPLRRDVRSLATLLGQVLREQGGDKLFDAVESLRRTTIARRDAEASGDHAAAARFLDEARELTRGIAADPRHAYDVARAFAFYFELINLAETNHRKRRRRAALLNSTASAQRGSFRGTLRRLREAGHVRASVWEVLSEIRITPVFTAHPTEVARRSVMFKRRSISDLLERFDDIALPAIELDAIQESVLAEITALWQTDDVRDARPTVRDEIRMGLDYYEASIFATIPALYRELAAAFDAEFPPEDPTAHTSLLDLPVVVRFGSWIGGDRDGNPFVTAETTEEALAMSRSLLFAYYVRELNHIFEELASSQHQAPISSELCARLEETLTELRNAGHSIAANTIPNEAVRFHLAAMTLRLGGTPASTMFRNLALSSNAALPLYASWTEYLADLTLLWNSLSSNNGSRLAEKYIAPLILSVRTFGFHLQTLDIRQHALVHEAAVKELTAWHEDGSLPETISDQTAEVINTIRAVAALKQATPQSITQYVVSGASTAEDALRVVWLSRLGGVKVENTKAGPGLQPVLLFESIPDLEAAPEICRKLWTSTAYKPLLDAWDNTQEMMLGYSDSNKDGGMIASTWQIWKAHRALHEVARECGVKLRLFHGRGGTVGRGGGPTHRSIYAQPLESFTGELRLTEQGEVLHWKYSDVVLAERNLELMIAASLDALARPDRTVENTTHLTGAIEPSWEAALDELSDDSFAYYREHIADNPDVFPYFEQASPVAELEHARIGSRPAKRIDASATKKRSMADLRAIPWVFGWMQSRHVVPAYFGVGHALESFVNRHGGGLKLLQQMAASFPLFLDMIRNVEMALAKADFAIAKLYASMVENEELRTRVYTMLQEEFERTRRMVLAITEQKELLERNDVLANSIRLRNPYVDPMSLLQLELLRVKREGQTSEDLDRAITATINGISAGLRNTG</sequence>
<reference evidence="12" key="1">
    <citation type="journal article" date="2019" name="Int. J. Syst. Evol. Microbiol.">
        <title>The Global Catalogue of Microorganisms (GCM) 10K type strain sequencing project: providing services to taxonomists for standard genome sequencing and annotation.</title>
        <authorList>
            <consortium name="The Broad Institute Genomics Platform"/>
            <consortium name="The Broad Institute Genome Sequencing Center for Infectious Disease"/>
            <person name="Wu L."/>
            <person name="Ma J."/>
        </authorList>
    </citation>
    <scope>NUCLEOTIDE SEQUENCE [LARGE SCALE GENOMIC DNA]</scope>
    <source>
        <strain evidence="12">CGMCC 1.16026</strain>
    </source>
</reference>
<evidence type="ECO:0000256" key="9">
    <source>
        <dbReference type="HAMAP-Rule" id="MF_00595"/>
    </source>
</evidence>
<evidence type="ECO:0000256" key="7">
    <source>
        <dbReference type="ARBA" id="ARBA00023300"/>
    </source>
</evidence>
<dbReference type="Pfam" id="PF00311">
    <property type="entry name" value="PEPcase"/>
    <property type="match status" value="2"/>
</dbReference>
<evidence type="ECO:0000256" key="8">
    <source>
        <dbReference type="ARBA" id="ARBA00048995"/>
    </source>
</evidence>
<gene>
    <name evidence="9" type="primary">ppc</name>
    <name evidence="11" type="ORF">ACFQBQ_10685</name>
</gene>
<keyword evidence="6 9" id="KW-0456">Lyase</keyword>
<dbReference type="InterPro" id="IPR018129">
    <property type="entry name" value="PEP_COase_Lys_AS"/>
</dbReference>
<evidence type="ECO:0000256" key="10">
    <source>
        <dbReference type="PROSITE-ProRule" id="PRU10111"/>
    </source>
</evidence>
<feature type="active site" evidence="9">
    <location>
        <position position="596"/>
    </location>
</feature>
<proteinExistence type="inferred from homology"/>
<keyword evidence="7 9" id="KW-0120">Carbon dioxide fixation</keyword>
<dbReference type="RefSeq" id="WP_263369739.1">
    <property type="nucleotide sequence ID" value="NZ_JAGSYD010000001.1"/>
</dbReference>
<dbReference type="InterPro" id="IPR021135">
    <property type="entry name" value="PEP_COase"/>
</dbReference>
<comment type="cofactor">
    <cofactor evidence="9">
        <name>Mg(2+)</name>
        <dbReference type="ChEBI" id="CHEBI:18420"/>
    </cofactor>
</comment>
<comment type="caution">
    <text evidence="11">The sequence shown here is derived from an EMBL/GenBank/DDBJ whole genome shotgun (WGS) entry which is preliminary data.</text>
</comment>
<dbReference type="EC" id="4.1.1.31" evidence="3 9"/>
<evidence type="ECO:0000256" key="3">
    <source>
        <dbReference type="ARBA" id="ARBA00012305"/>
    </source>
</evidence>
<evidence type="ECO:0000313" key="12">
    <source>
        <dbReference type="Proteomes" id="UP001596391"/>
    </source>
</evidence>
<feature type="active site" evidence="9 10">
    <location>
        <position position="174"/>
    </location>
</feature>
<dbReference type="InterPro" id="IPR015813">
    <property type="entry name" value="Pyrv/PenolPyrv_kinase-like_dom"/>
</dbReference>
<evidence type="ECO:0000256" key="2">
    <source>
        <dbReference type="ARBA" id="ARBA00008346"/>
    </source>
</evidence>
<dbReference type="PANTHER" id="PTHR30523:SF6">
    <property type="entry name" value="PHOSPHOENOLPYRUVATE CARBOXYLASE"/>
    <property type="match status" value="1"/>
</dbReference>
<name>A0ABW1ZAG2_9BACT</name>
<dbReference type="PROSITE" id="PS00781">
    <property type="entry name" value="PEPCASE_1"/>
    <property type="match status" value="1"/>
</dbReference>
<keyword evidence="5 9" id="KW-0460">Magnesium</keyword>
<comment type="function">
    <text evidence="1 9">Forms oxaloacetate, a four-carbon dicarboxylic acid source for the tricarboxylic acid cycle.</text>
</comment>
<evidence type="ECO:0000313" key="11">
    <source>
        <dbReference type="EMBL" id="MFC6646038.1"/>
    </source>
</evidence>
<protein>
    <recommendedName>
        <fullName evidence="4 9">Phosphoenolpyruvate carboxylase</fullName>
        <shortName evidence="9">PEPC</shortName>
        <shortName evidence="9">PEPCase</shortName>
        <ecNumber evidence="3 9">4.1.1.31</ecNumber>
    </recommendedName>
</protein>
<keyword evidence="12" id="KW-1185">Reference proteome</keyword>
<dbReference type="PRINTS" id="PR00150">
    <property type="entry name" value="PEPCARBXLASE"/>
</dbReference>
<comment type="subunit">
    <text evidence="9">Homotetramer.</text>
</comment>
<dbReference type="SUPFAM" id="SSF51621">
    <property type="entry name" value="Phosphoenolpyruvate/pyruvate domain"/>
    <property type="match status" value="1"/>
</dbReference>
<dbReference type="HAMAP" id="MF_00595">
    <property type="entry name" value="PEPcase_type1"/>
    <property type="match status" value="1"/>
</dbReference>
<dbReference type="Gene3D" id="1.20.1440.90">
    <property type="entry name" value="Phosphoenolpyruvate/pyruvate domain"/>
    <property type="match status" value="1"/>
</dbReference>
<evidence type="ECO:0000256" key="6">
    <source>
        <dbReference type="ARBA" id="ARBA00023239"/>
    </source>
</evidence>
<comment type="similarity">
    <text evidence="2 9">Belongs to the PEPCase type 1 family.</text>
</comment>
<dbReference type="PANTHER" id="PTHR30523">
    <property type="entry name" value="PHOSPHOENOLPYRUVATE CARBOXYLASE"/>
    <property type="match status" value="1"/>
</dbReference>